<protein>
    <submittedName>
        <fullName evidence="1">Uncharacterized protein</fullName>
    </submittedName>
</protein>
<sequence>MNDVTGVRKFTSKITNAWRTVTTDKHSHIDSDKLAQSEVTAQKDCKRATSRGRFLIPDLAKWLFDQGLRFAGNSIQRRDCSAETQTTRKDSGFQ</sequence>
<reference evidence="1 2" key="1">
    <citation type="journal article" date="2023" name="Sci. Data">
        <title>Genome assembly of the Korean intertidal mud-creeper Batillaria attramentaria.</title>
        <authorList>
            <person name="Patra A.K."/>
            <person name="Ho P.T."/>
            <person name="Jun S."/>
            <person name="Lee S.J."/>
            <person name="Kim Y."/>
            <person name="Won Y.J."/>
        </authorList>
    </citation>
    <scope>NUCLEOTIDE SEQUENCE [LARGE SCALE GENOMIC DNA]</scope>
    <source>
        <strain evidence="1">Wonlab-2016</strain>
    </source>
</reference>
<dbReference type="EMBL" id="JACVVK020000655">
    <property type="protein sequence ID" value="KAK7459716.1"/>
    <property type="molecule type" value="Genomic_DNA"/>
</dbReference>
<name>A0ABD0J4K7_9CAEN</name>
<dbReference type="Proteomes" id="UP001519460">
    <property type="component" value="Unassembled WGS sequence"/>
</dbReference>
<accession>A0ABD0J4K7</accession>
<evidence type="ECO:0000313" key="2">
    <source>
        <dbReference type="Proteomes" id="UP001519460"/>
    </source>
</evidence>
<proteinExistence type="predicted"/>
<dbReference type="AlphaFoldDB" id="A0ABD0J4K7"/>
<comment type="caution">
    <text evidence="1">The sequence shown here is derived from an EMBL/GenBank/DDBJ whole genome shotgun (WGS) entry which is preliminary data.</text>
</comment>
<keyword evidence="2" id="KW-1185">Reference proteome</keyword>
<gene>
    <name evidence="1" type="ORF">BaRGS_00038952</name>
</gene>
<evidence type="ECO:0000313" key="1">
    <source>
        <dbReference type="EMBL" id="KAK7459716.1"/>
    </source>
</evidence>
<organism evidence="1 2">
    <name type="scientific">Batillaria attramentaria</name>
    <dbReference type="NCBI Taxonomy" id="370345"/>
    <lineage>
        <taxon>Eukaryota</taxon>
        <taxon>Metazoa</taxon>
        <taxon>Spiralia</taxon>
        <taxon>Lophotrochozoa</taxon>
        <taxon>Mollusca</taxon>
        <taxon>Gastropoda</taxon>
        <taxon>Caenogastropoda</taxon>
        <taxon>Sorbeoconcha</taxon>
        <taxon>Cerithioidea</taxon>
        <taxon>Batillariidae</taxon>
        <taxon>Batillaria</taxon>
    </lineage>
</organism>